<name>A0A318UCJ8_9SPHI</name>
<proteinExistence type="predicted"/>
<evidence type="ECO:0000256" key="1">
    <source>
        <dbReference type="SAM" id="Phobius"/>
    </source>
</evidence>
<organism evidence="2 3">
    <name type="scientific">Pedobacter nutrimenti</name>
    <dbReference type="NCBI Taxonomy" id="1241337"/>
    <lineage>
        <taxon>Bacteria</taxon>
        <taxon>Pseudomonadati</taxon>
        <taxon>Bacteroidota</taxon>
        <taxon>Sphingobacteriia</taxon>
        <taxon>Sphingobacteriales</taxon>
        <taxon>Sphingobacteriaceae</taxon>
        <taxon>Pedobacter</taxon>
    </lineage>
</organism>
<dbReference type="EMBL" id="QKLU01000005">
    <property type="protein sequence ID" value="PYF72972.1"/>
    <property type="molecule type" value="Genomic_DNA"/>
</dbReference>
<sequence>MMNNVYVILTFLIFFISCLIFMVKKKMIWEDTESDYSNSFSLKAFIFLVGIIIILVIRLIQKI</sequence>
<keyword evidence="1" id="KW-0812">Transmembrane</keyword>
<feature type="transmembrane region" description="Helical" evidence="1">
    <location>
        <begin position="6"/>
        <end position="23"/>
    </location>
</feature>
<keyword evidence="3" id="KW-1185">Reference proteome</keyword>
<reference evidence="2 3" key="1">
    <citation type="submission" date="2018-06" db="EMBL/GenBank/DDBJ databases">
        <title>Genomic Encyclopedia of Archaeal and Bacterial Type Strains, Phase II (KMG-II): from individual species to whole genera.</title>
        <authorList>
            <person name="Goeker M."/>
        </authorList>
    </citation>
    <scope>NUCLEOTIDE SEQUENCE [LARGE SCALE GENOMIC DNA]</scope>
    <source>
        <strain evidence="2 3">DSM 27372</strain>
    </source>
</reference>
<feature type="transmembrane region" description="Helical" evidence="1">
    <location>
        <begin position="44"/>
        <end position="61"/>
    </location>
</feature>
<gene>
    <name evidence="2" type="ORF">B0O44_105347</name>
</gene>
<evidence type="ECO:0000313" key="3">
    <source>
        <dbReference type="Proteomes" id="UP000248198"/>
    </source>
</evidence>
<evidence type="ECO:0000313" key="2">
    <source>
        <dbReference type="EMBL" id="PYF72972.1"/>
    </source>
</evidence>
<accession>A0A318UCJ8</accession>
<keyword evidence="1" id="KW-1133">Transmembrane helix</keyword>
<comment type="caution">
    <text evidence="2">The sequence shown here is derived from an EMBL/GenBank/DDBJ whole genome shotgun (WGS) entry which is preliminary data.</text>
</comment>
<protein>
    <submittedName>
        <fullName evidence="2">Uncharacterized protein</fullName>
    </submittedName>
</protein>
<dbReference type="AlphaFoldDB" id="A0A318UCJ8"/>
<keyword evidence="1" id="KW-0472">Membrane</keyword>
<dbReference type="Proteomes" id="UP000248198">
    <property type="component" value="Unassembled WGS sequence"/>
</dbReference>